<dbReference type="GO" id="GO:0043161">
    <property type="term" value="P:proteasome-mediated ubiquitin-dependent protein catabolic process"/>
    <property type="evidence" value="ECO:0007669"/>
    <property type="project" value="TreeGrafter"/>
</dbReference>
<accession>A0A819GAU1</accession>
<reference evidence="4" key="1">
    <citation type="submission" date="2021-02" db="EMBL/GenBank/DDBJ databases">
        <authorList>
            <person name="Nowell W R."/>
        </authorList>
    </citation>
    <scope>NUCLEOTIDE SEQUENCE</scope>
</reference>
<evidence type="ECO:0000313" key="4">
    <source>
        <dbReference type="EMBL" id="CAF3882683.1"/>
    </source>
</evidence>
<proteinExistence type="predicted"/>
<protein>
    <recommendedName>
        <fullName evidence="6">NHL repeat containing protein-like protein</fullName>
    </recommendedName>
</protein>
<dbReference type="CDD" id="cd05819">
    <property type="entry name" value="NHL"/>
    <property type="match status" value="1"/>
</dbReference>
<comment type="caution">
    <text evidence="4">The sequence shown here is derived from an EMBL/GenBank/DDBJ whole genome shotgun (WGS) entry which is preliminary data.</text>
</comment>
<dbReference type="PANTHER" id="PTHR24104:SF25">
    <property type="entry name" value="PROTEIN LIN-41"/>
    <property type="match status" value="1"/>
</dbReference>
<dbReference type="Gene3D" id="2.120.10.30">
    <property type="entry name" value="TolB, C-terminal domain"/>
    <property type="match status" value="3"/>
</dbReference>
<dbReference type="InterPro" id="IPR011042">
    <property type="entry name" value="6-blade_b-propeller_TolB-like"/>
</dbReference>
<dbReference type="EMBL" id="CAJNON010000541">
    <property type="protein sequence ID" value="CAF1309342.1"/>
    <property type="molecule type" value="Genomic_DNA"/>
</dbReference>
<feature type="repeat" description="NHL" evidence="2">
    <location>
        <begin position="414"/>
        <end position="445"/>
    </location>
</feature>
<dbReference type="GO" id="GO:0061630">
    <property type="term" value="F:ubiquitin protein ligase activity"/>
    <property type="evidence" value="ECO:0007669"/>
    <property type="project" value="TreeGrafter"/>
</dbReference>
<evidence type="ECO:0000256" key="2">
    <source>
        <dbReference type="PROSITE-ProRule" id="PRU00504"/>
    </source>
</evidence>
<dbReference type="AlphaFoldDB" id="A0A819GAU1"/>
<name>A0A819GAU1_9BILA</name>
<sequence>MMASNRVAAGTGIKGSASNQLNGPHAIFVDIRLDLYVVDCYNNRVQLFYSGGLNGITVAGYTSLNPTITLYRPTGIILDAEKNLFIADQDNHRIVVSGLNDFRCLIGCYGLGSKSNQLNGPFSLSFDHSGNIFVIDQWNYRIQKFSLITNSFALSFNQPKFCPTAIWNSNGIIIANRSIVGEDSSAIFVSTNNTIYVADRENKTIVMWQGVNTNATKIIHGNFTKPASLFVTSNGDIYIDDGDENGQVQKWNAETNNFAIVMNVNSSCFGLFVDINDILYCSIFYRHQVVKRSLNDAVTYSNRVAAGTDTSGSASNQLWSPCGIFVDVNLDLYVADCFNDRVQLFQSGELNGITVAGSRSIGQTIELYYPTGVILDAEKYLFIVDQGNDRIIGSGLNGFQCIGGCYGKDSQSNQLNYPFSLSFDHSGNIFVTDQYSHRIQKFQYFEESCGKFRMID</sequence>
<dbReference type="PANTHER" id="PTHR24104">
    <property type="entry name" value="E3 UBIQUITIN-PROTEIN LIGASE NHLRC1-RELATED"/>
    <property type="match status" value="1"/>
</dbReference>
<organism evidence="4 5">
    <name type="scientific">Adineta steineri</name>
    <dbReference type="NCBI Taxonomy" id="433720"/>
    <lineage>
        <taxon>Eukaryota</taxon>
        <taxon>Metazoa</taxon>
        <taxon>Spiralia</taxon>
        <taxon>Gnathifera</taxon>
        <taxon>Rotifera</taxon>
        <taxon>Eurotatoria</taxon>
        <taxon>Bdelloidea</taxon>
        <taxon>Adinetida</taxon>
        <taxon>Adinetidae</taxon>
        <taxon>Adineta</taxon>
    </lineage>
</organism>
<evidence type="ECO:0000313" key="3">
    <source>
        <dbReference type="EMBL" id="CAF1309342.1"/>
    </source>
</evidence>
<keyword evidence="1" id="KW-0677">Repeat</keyword>
<dbReference type="EMBL" id="CAJOAY010001754">
    <property type="protein sequence ID" value="CAF3882683.1"/>
    <property type="molecule type" value="Genomic_DNA"/>
</dbReference>
<dbReference type="OrthoDB" id="342730at2759"/>
<dbReference type="InterPro" id="IPR050952">
    <property type="entry name" value="TRIM-NHL_E3_ligases"/>
</dbReference>
<dbReference type="GO" id="GO:0000209">
    <property type="term" value="P:protein polyubiquitination"/>
    <property type="evidence" value="ECO:0007669"/>
    <property type="project" value="TreeGrafter"/>
</dbReference>
<feature type="repeat" description="NHL" evidence="2">
    <location>
        <begin position="12"/>
        <end position="51"/>
    </location>
</feature>
<dbReference type="Gene3D" id="2.40.10.500">
    <property type="match status" value="1"/>
</dbReference>
<dbReference type="GO" id="GO:0008270">
    <property type="term" value="F:zinc ion binding"/>
    <property type="evidence" value="ECO:0007669"/>
    <property type="project" value="UniProtKB-KW"/>
</dbReference>
<gene>
    <name evidence="4" type="ORF">OKA104_LOCUS23222</name>
    <name evidence="3" type="ORF">VCS650_LOCUS31503</name>
</gene>
<dbReference type="PROSITE" id="PS51125">
    <property type="entry name" value="NHL"/>
    <property type="match status" value="2"/>
</dbReference>
<evidence type="ECO:0008006" key="6">
    <source>
        <dbReference type="Google" id="ProtNLM"/>
    </source>
</evidence>
<dbReference type="SUPFAM" id="SSF63829">
    <property type="entry name" value="Calcium-dependent phosphotriesterase"/>
    <property type="match status" value="1"/>
</dbReference>
<dbReference type="Proteomes" id="UP000663891">
    <property type="component" value="Unassembled WGS sequence"/>
</dbReference>
<evidence type="ECO:0000256" key="1">
    <source>
        <dbReference type="ARBA" id="ARBA00022737"/>
    </source>
</evidence>
<dbReference type="SUPFAM" id="SSF101898">
    <property type="entry name" value="NHL repeat"/>
    <property type="match status" value="1"/>
</dbReference>
<dbReference type="Proteomes" id="UP000663881">
    <property type="component" value="Unassembled WGS sequence"/>
</dbReference>
<dbReference type="InterPro" id="IPR001258">
    <property type="entry name" value="NHL_repeat"/>
</dbReference>
<evidence type="ECO:0000313" key="5">
    <source>
        <dbReference type="Proteomes" id="UP000663881"/>
    </source>
</evidence>